<dbReference type="OrthoDB" id="329226at2"/>
<keyword evidence="4" id="KW-1185">Reference proteome</keyword>
<dbReference type="CDD" id="cd00130">
    <property type="entry name" value="PAS"/>
    <property type="match status" value="1"/>
</dbReference>
<dbReference type="GO" id="GO:0006355">
    <property type="term" value="P:regulation of DNA-templated transcription"/>
    <property type="evidence" value="ECO:0007669"/>
    <property type="project" value="InterPro"/>
</dbReference>
<dbReference type="InterPro" id="IPR013767">
    <property type="entry name" value="PAS_fold"/>
</dbReference>
<dbReference type="PROSITE" id="PS50112">
    <property type="entry name" value="PAS"/>
    <property type="match status" value="1"/>
</dbReference>
<protein>
    <submittedName>
        <fullName evidence="3">PAS domain-containing protein</fullName>
    </submittedName>
</protein>
<dbReference type="EMBL" id="CP041186">
    <property type="protein sequence ID" value="QDG51182.1"/>
    <property type="molecule type" value="Genomic_DNA"/>
</dbReference>
<dbReference type="AlphaFoldDB" id="A0A4Y6PS71"/>
<gene>
    <name evidence="3" type="ORF">FIV42_10660</name>
</gene>
<proteinExistence type="predicted"/>
<dbReference type="InterPro" id="IPR001054">
    <property type="entry name" value="A/G_cyclase"/>
</dbReference>
<dbReference type="SMART" id="SM00091">
    <property type="entry name" value="PAS"/>
    <property type="match status" value="1"/>
</dbReference>
<dbReference type="InterPro" id="IPR000014">
    <property type="entry name" value="PAS"/>
</dbReference>
<dbReference type="PROSITE" id="PS50125">
    <property type="entry name" value="GUANYLATE_CYCLASE_2"/>
    <property type="match status" value="1"/>
</dbReference>
<dbReference type="GO" id="GO:0004016">
    <property type="term" value="F:adenylate cyclase activity"/>
    <property type="evidence" value="ECO:0007669"/>
    <property type="project" value="UniProtKB-ARBA"/>
</dbReference>
<evidence type="ECO:0000259" key="2">
    <source>
        <dbReference type="PROSITE" id="PS50125"/>
    </source>
</evidence>
<dbReference type="InterPro" id="IPR035965">
    <property type="entry name" value="PAS-like_dom_sf"/>
</dbReference>
<feature type="domain" description="PAS" evidence="1">
    <location>
        <begin position="10"/>
        <end position="61"/>
    </location>
</feature>
<accession>A0A5B8Y7M1</accession>
<evidence type="ECO:0000313" key="4">
    <source>
        <dbReference type="Proteomes" id="UP000315995"/>
    </source>
</evidence>
<evidence type="ECO:0000259" key="1">
    <source>
        <dbReference type="PROSITE" id="PS50112"/>
    </source>
</evidence>
<organism evidence="3 4">
    <name type="scientific">Persicimonas caeni</name>
    <dbReference type="NCBI Taxonomy" id="2292766"/>
    <lineage>
        <taxon>Bacteria</taxon>
        <taxon>Deltaproteobacteria</taxon>
        <taxon>Bradymonadales</taxon>
        <taxon>Bradymonadaceae</taxon>
        <taxon>Persicimonas</taxon>
    </lineage>
</organism>
<dbReference type="NCBIfam" id="TIGR00229">
    <property type="entry name" value="sensory_box"/>
    <property type="match status" value="1"/>
</dbReference>
<sequence>MTHYKKPDLEPAILEACLDQLPIGAILVDDEGVIKRFNRYEEQLSGRSREKVIGRSFFSDVAPCTNDIELGARFREGIEDGNLDIDIEFSFPYPYNRVARDVRIRATSVHGQEDHINLVLIEEITSRRELERNNQTMMASLRAMIGADAVGDADERKPAATVTRQKAVCLLADLSSYASVAREVAPDELFGLLDGRIRRAVAAIHRYGGHIDEITGEAVRAYFVIEEREEVHNQAFFNALRAARDITGERGDAEFELPFRVGIASGEVIQGQLGRDEFSQKATVGAAFTAASRLASLAGEAQTMMAADVEERVRESVGTSEVPRMPIVGLDEVWPVYRLERVDLP</sequence>
<dbReference type="RefSeq" id="WP_141197667.1">
    <property type="nucleotide sequence ID" value="NZ_CP041186.1"/>
</dbReference>
<dbReference type="Proteomes" id="UP000315995">
    <property type="component" value="Chromosome"/>
</dbReference>
<dbReference type="SUPFAM" id="SSF55785">
    <property type="entry name" value="PYP-like sensor domain (PAS domain)"/>
    <property type="match status" value="1"/>
</dbReference>
<dbReference type="GO" id="GO:0009190">
    <property type="term" value="P:cyclic nucleotide biosynthetic process"/>
    <property type="evidence" value="ECO:0007669"/>
    <property type="project" value="InterPro"/>
</dbReference>
<feature type="domain" description="Guanylate cyclase" evidence="2">
    <location>
        <begin position="168"/>
        <end position="295"/>
    </location>
</feature>
<dbReference type="GO" id="GO:0035556">
    <property type="term" value="P:intracellular signal transduction"/>
    <property type="evidence" value="ECO:0007669"/>
    <property type="project" value="InterPro"/>
</dbReference>
<dbReference type="Pfam" id="PF00989">
    <property type="entry name" value="PAS"/>
    <property type="match status" value="1"/>
</dbReference>
<dbReference type="CDD" id="cd07302">
    <property type="entry name" value="CHD"/>
    <property type="match status" value="1"/>
</dbReference>
<accession>A0A4Y6PS71</accession>
<dbReference type="SUPFAM" id="SSF55073">
    <property type="entry name" value="Nucleotide cyclase"/>
    <property type="match status" value="1"/>
</dbReference>
<dbReference type="Gene3D" id="3.30.70.1230">
    <property type="entry name" value="Nucleotide cyclase"/>
    <property type="match status" value="1"/>
</dbReference>
<evidence type="ECO:0000313" key="3">
    <source>
        <dbReference type="EMBL" id="QDG51182.1"/>
    </source>
</evidence>
<name>A0A4Y6PS71_PERCE</name>
<reference evidence="3 4" key="1">
    <citation type="submission" date="2019-06" db="EMBL/GenBank/DDBJ databases">
        <title>Persicimonas caeni gen. nov., sp. nov., a predatory bacterium isolated from solar saltern.</title>
        <authorList>
            <person name="Wang S."/>
        </authorList>
    </citation>
    <scope>NUCLEOTIDE SEQUENCE [LARGE SCALE GENOMIC DNA]</scope>
    <source>
        <strain evidence="3 4">YN101</strain>
    </source>
</reference>
<dbReference type="InterPro" id="IPR029787">
    <property type="entry name" value="Nucleotide_cyclase"/>
</dbReference>
<dbReference type="Gene3D" id="3.30.450.20">
    <property type="entry name" value="PAS domain"/>
    <property type="match status" value="1"/>
</dbReference>